<reference evidence="1 2" key="1">
    <citation type="submission" date="2019-03" db="EMBL/GenBank/DDBJ databases">
        <title>Genomic Encyclopedia of Type Strains, Phase IV (KMG-IV): sequencing the most valuable type-strain genomes for metagenomic binning, comparative biology and taxonomic classification.</title>
        <authorList>
            <person name="Goeker M."/>
        </authorList>
    </citation>
    <scope>NUCLEOTIDE SEQUENCE [LARGE SCALE GENOMIC DNA]</scope>
    <source>
        <strain evidence="1 2">DSM 29487</strain>
    </source>
</reference>
<dbReference type="InterPro" id="IPR029052">
    <property type="entry name" value="Metallo-depent_PP-like"/>
</dbReference>
<name>A0A4R3Z534_9FIRM</name>
<dbReference type="Gene3D" id="3.60.21.10">
    <property type="match status" value="1"/>
</dbReference>
<dbReference type="GeneID" id="98915377"/>
<dbReference type="AlphaFoldDB" id="A0A4R3Z534"/>
<comment type="caution">
    <text evidence="1">The sequence shown here is derived from an EMBL/GenBank/DDBJ whole genome shotgun (WGS) entry which is preliminary data.</text>
</comment>
<gene>
    <name evidence="1" type="ORF">EDD60_10993</name>
</gene>
<evidence type="ECO:0000313" key="1">
    <source>
        <dbReference type="EMBL" id="TCV99511.1"/>
    </source>
</evidence>
<organism evidence="1 2">
    <name type="scientific">Longibaculum muris</name>
    <dbReference type="NCBI Taxonomy" id="1796628"/>
    <lineage>
        <taxon>Bacteria</taxon>
        <taxon>Bacillati</taxon>
        <taxon>Bacillota</taxon>
        <taxon>Erysipelotrichia</taxon>
        <taxon>Erysipelotrichales</taxon>
        <taxon>Coprobacillaceae</taxon>
        <taxon>Longibaculum</taxon>
    </lineage>
</organism>
<protein>
    <submittedName>
        <fullName evidence="1">Calcineurin-like phosphoesterase family protein</fullName>
    </submittedName>
</protein>
<dbReference type="RefSeq" id="WP_066445774.1">
    <property type="nucleotide sequence ID" value="NZ_JANKBF010000005.1"/>
</dbReference>
<proteinExistence type="predicted"/>
<accession>A0A4R3Z534</accession>
<dbReference type="EMBL" id="SMCQ01000009">
    <property type="protein sequence ID" value="TCV99511.1"/>
    <property type="molecule type" value="Genomic_DNA"/>
</dbReference>
<dbReference type="Proteomes" id="UP000295515">
    <property type="component" value="Unassembled WGS sequence"/>
</dbReference>
<dbReference type="SUPFAM" id="SSF56300">
    <property type="entry name" value="Metallo-dependent phosphatases"/>
    <property type="match status" value="1"/>
</dbReference>
<keyword evidence="2" id="KW-1185">Reference proteome</keyword>
<evidence type="ECO:0000313" key="2">
    <source>
        <dbReference type="Proteomes" id="UP000295515"/>
    </source>
</evidence>
<sequence length="177" mass="21097">MIYFTSDLHLGHKNIIKLTNRPFVNVEEMNEVFIHHWNQKIQNNDTVYILGDFTFKMSVLEAHNIIKQLHGHKILIKGNHDKNIDVSLFDEVCDFKIIKYHKQKFILMHYPLLEWPHYFQGGIHLHGHQHNHRDYNELMRSKGIRRYDVGVDANEFYPVSIDEIIDFMEGSNESNKL</sequence>